<dbReference type="OrthoDB" id="1258529at2"/>
<dbReference type="EMBL" id="FUWX01000027">
    <property type="protein sequence ID" value="SKA05264.1"/>
    <property type="molecule type" value="Genomic_DNA"/>
</dbReference>
<gene>
    <name evidence="1" type="ORF">SAMN02745174_02391</name>
</gene>
<organism evidence="1 2">
    <name type="scientific">Cetobacterium ceti</name>
    <dbReference type="NCBI Taxonomy" id="180163"/>
    <lineage>
        <taxon>Bacteria</taxon>
        <taxon>Fusobacteriati</taxon>
        <taxon>Fusobacteriota</taxon>
        <taxon>Fusobacteriia</taxon>
        <taxon>Fusobacteriales</taxon>
        <taxon>Fusobacteriaceae</taxon>
        <taxon>Cetobacterium</taxon>
    </lineage>
</organism>
<evidence type="ECO:0000313" key="2">
    <source>
        <dbReference type="Proteomes" id="UP000191153"/>
    </source>
</evidence>
<proteinExistence type="predicted"/>
<keyword evidence="2" id="KW-1185">Reference proteome</keyword>
<dbReference type="STRING" id="180163.SAMN02745174_02391"/>
<protein>
    <submittedName>
        <fullName evidence="1">Uncharacterized protein</fullName>
    </submittedName>
</protein>
<sequence>MANKKNFHSFSIELADKYGVMEAIFLHNLIYWSVHNLNTNRNISNKSIWMHQSSSQLLEHHSYFSLGILRGIIKRLENNHIIESKRNGAFGLSYSLTEKGWEEYILTLGSNEREEIKRKLQIMKSKKIGRIGKNPINIKSPRDMTLVIKKLEEYPPLKNYLERNYSNSEAFLNMIIDSFMKSYDIDNLFPYVERMVEEYKSTPTSPLAILAKYFTRV</sequence>
<dbReference type="AlphaFoldDB" id="A0A1T4QNI9"/>
<dbReference type="RefSeq" id="WP_078694817.1">
    <property type="nucleotide sequence ID" value="NZ_FUWX01000027.1"/>
</dbReference>
<accession>A0A1T4QNI9</accession>
<dbReference type="Proteomes" id="UP000191153">
    <property type="component" value="Unassembled WGS sequence"/>
</dbReference>
<name>A0A1T4QNI9_9FUSO</name>
<reference evidence="1 2" key="1">
    <citation type="submission" date="2017-02" db="EMBL/GenBank/DDBJ databases">
        <authorList>
            <person name="Peterson S.W."/>
        </authorList>
    </citation>
    <scope>NUCLEOTIDE SEQUENCE [LARGE SCALE GENOMIC DNA]</scope>
    <source>
        <strain evidence="1 2">ATCC 700028</strain>
    </source>
</reference>
<evidence type="ECO:0000313" key="1">
    <source>
        <dbReference type="EMBL" id="SKA05264.1"/>
    </source>
</evidence>